<dbReference type="PANTHER" id="PTHR24113">
    <property type="entry name" value="RAN GTPASE-ACTIVATING PROTEIN 1"/>
    <property type="match status" value="1"/>
</dbReference>
<dbReference type="InterPro" id="IPR027038">
    <property type="entry name" value="RanGap"/>
</dbReference>
<sequence length="900" mass="97612">MSCFKSGPRSRDLLQQANSERRDLNTQNQQLARKVQQLNDALQLQRQEAGQAQEQQAKLQHFLENEIDSKNRALIECLKTLGTSEHGVKGTLQGVSSDSPEESTPAAIQAFEASHKALCTSLRETRRDLEVTKESNQRLVQEEATAQDQKAKAESKAKRQLEAAEMRSKALEDNNAGLNEMIKELQGRLDQVEKERRDAREKGLAGEDKVQQMQQELDEAHEQADTSRQEVQRLQEELAGTAQNLEHHKRILAATEQRLEKAESMLVEFELLKTQAAQAESDLKATRADLHDTKERLASSTTKSIAQGVEIETLTKRLADHKERKDLMLTQLTQAKGALSSVEAQLQDTNEKYLAAKRELLASNEKLASTLREHHATLEEMSGSGDTLLITNRELKECKKHLEEARQGIDSLRALRREAQQKLREASAELQVLSTHCSSADRDNACKRSLLASIVRLASSFAGQGTFVKDKKGSLESFYQAALAETHMHVKLFDLSMGLVGPLVAGVMDSKSLEQLVVDLDASRELVPEKAGLHLAALSAALSLNASLSTIELLASTWEEQGTGMAAPFLALGCPPPTASPDAPVSNLSSVQVDTCLFSPACASSLTDLLLHGHIELKRPSGEGVLRLYTDHCNLDEWYGVCIQHAPPTTSRRDHGHRLTHAALKQHASSSDTTCNGSGVGNGSDAGHPSGVGPHDDAGANGSVQASDVMVQLPPPPVALPEHAPIHADLTQEGLESHHMVMVLAVLLTCPQLKTLRLDGNKVADSGFEILSLGLQHSTTLLELSVCRCMMKTQGARALGQALRVNTALKKLDVSGQRFEGLSRSGTEALAMGLRHNKGLRELGIANNALGTEGAAALAAMLPHNTTLQRIHAASSNGMDEGALRGALQKAAKRADLVIA</sequence>
<dbReference type="SUPFAM" id="SSF52047">
    <property type="entry name" value="RNI-like"/>
    <property type="match status" value="1"/>
</dbReference>
<dbReference type="GO" id="GO:0031267">
    <property type="term" value="F:small GTPase binding"/>
    <property type="evidence" value="ECO:0007669"/>
    <property type="project" value="TreeGrafter"/>
</dbReference>
<evidence type="ECO:0000256" key="2">
    <source>
        <dbReference type="SAM" id="Coils"/>
    </source>
</evidence>
<evidence type="ECO:0000256" key="3">
    <source>
        <dbReference type="SAM" id="MobiDB-lite"/>
    </source>
</evidence>
<feature type="coiled-coil region" evidence="2">
    <location>
        <begin position="14"/>
        <end position="55"/>
    </location>
</feature>
<comment type="subcellular location">
    <subcellularLocation>
        <location evidence="1">Cytoplasm</location>
        <location evidence="1">Cytoskeleton</location>
        <location evidence="1">Cilium axoneme</location>
    </subcellularLocation>
</comment>
<feature type="region of interest" description="Disordered" evidence="3">
    <location>
        <begin position="133"/>
        <end position="163"/>
    </location>
</feature>
<dbReference type="Gene3D" id="3.80.10.10">
    <property type="entry name" value="Ribonuclease Inhibitor"/>
    <property type="match status" value="2"/>
</dbReference>
<dbReference type="GO" id="GO:0006913">
    <property type="term" value="P:nucleocytoplasmic transport"/>
    <property type="evidence" value="ECO:0007669"/>
    <property type="project" value="TreeGrafter"/>
</dbReference>
<dbReference type="Gene3D" id="1.10.287.1490">
    <property type="match status" value="1"/>
</dbReference>
<dbReference type="SMART" id="SM00368">
    <property type="entry name" value="LRR_RI"/>
    <property type="match status" value="3"/>
</dbReference>
<feature type="compositionally biased region" description="Polar residues" evidence="3">
    <location>
        <begin position="667"/>
        <end position="677"/>
    </location>
</feature>
<organism evidence="4">
    <name type="scientific">Dunaliella tertiolecta</name>
    <name type="common">Green alga</name>
    <dbReference type="NCBI Taxonomy" id="3047"/>
    <lineage>
        <taxon>Eukaryota</taxon>
        <taxon>Viridiplantae</taxon>
        <taxon>Chlorophyta</taxon>
        <taxon>core chlorophytes</taxon>
        <taxon>Chlorophyceae</taxon>
        <taxon>CS clade</taxon>
        <taxon>Chlamydomonadales</taxon>
        <taxon>Dunaliellaceae</taxon>
        <taxon>Dunaliella</taxon>
    </lineage>
</organism>
<dbReference type="GO" id="GO:0048471">
    <property type="term" value="C:perinuclear region of cytoplasm"/>
    <property type="evidence" value="ECO:0007669"/>
    <property type="project" value="TreeGrafter"/>
</dbReference>
<accession>A0A7S3VPD2</accession>
<reference evidence="4" key="1">
    <citation type="submission" date="2021-01" db="EMBL/GenBank/DDBJ databases">
        <authorList>
            <person name="Corre E."/>
            <person name="Pelletier E."/>
            <person name="Niang G."/>
            <person name="Scheremetjew M."/>
            <person name="Finn R."/>
            <person name="Kale V."/>
            <person name="Holt S."/>
            <person name="Cochrane G."/>
            <person name="Meng A."/>
            <person name="Brown T."/>
            <person name="Cohen L."/>
        </authorList>
    </citation>
    <scope>NUCLEOTIDE SEQUENCE</scope>
    <source>
        <strain evidence="4">CCMP1320</strain>
    </source>
</reference>
<name>A0A7S3VPD2_DUNTE</name>
<evidence type="ECO:0000313" key="4">
    <source>
        <dbReference type="EMBL" id="CAE0496493.1"/>
    </source>
</evidence>
<protein>
    <submittedName>
        <fullName evidence="4">Uncharacterized protein</fullName>
    </submittedName>
</protein>
<dbReference type="GO" id="GO:0005096">
    <property type="term" value="F:GTPase activator activity"/>
    <property type="evidence" value="ECO:0007669"/>
    <property type="project" value="InterPro"/>
</dbReference>
<dbReference type="GO" id="GO:0005634">
    <property type="term" value="C:nucleus"/>
    <property type="evidence" value="ECO:0007669"/>
    <property type="project" value="TreeGrafter"/>
</dbReference>
<dbReference type="EMBL" id="HBIP01019489">
    <property type="protein sequence ID" value="CAE0496493.1"/>
    <property type="molecule type" value="Transcribed_RNA"/>
</dbReference>
<feature type="compositionally biased region" description="Basic and acidic residues" evidence="3">
    <location>
        <begin position="190"/>
        <end position="210"/>
    </location>
</feature>
<feature type="region of interest" description="Disordered" evidence="3">
    <location>
        <begin position="665"/>
        <end position="702"/>
    </location>
</feature>
<dbReference type="AlphaFoldDB" id="A0A7S3VPD2"/>
<dbReference type="GO" id="GO:0005930">
    <property type="term" value="C:axoneme"/>
    <property type="evidence" value="ECO:0007669"/>
    <property type="project" value="UniProtKB-SubCell"/>
</dbReference>
<feature type="compositionally biased region" description="Basic and acidic residues" evidence="3">
    <location>
        <begin position="149"/>
        <end position="163"/>
    </location>
</feature>
<proteinExistence type="predicted"/>
<dbReference type="GO" id="GO:0005829">
    <property type="term" value="C:cytosol"/>
    <property type="evidence" value="ECO:0007669"/>
    <property type="project" value="TreeGrafter"/>
</dbReference>
<keyword evidence="2" id="KW-0175">Coiled coil</keyword>
<dbReference type="PANTHER" id="PTHR24113:SF15">
    <property type="entry name" value="NACHT DOMAIN-CONTAINING PROTEIN"/>
    <property type="match status" value="1"/>
</dbReference>
<evidence type="ECO:0000256" key="1">
    <source>
        <dbReference type="ARBA" id="ARBA00004430"/>
    </source>
</evidence>
<dbReference type="InterPro" id="IPR032675">
    <property type="entry name" value="LRR_dom_sf"/>
</dbReference>
<gene>
    <name evidence="4" type="ORF">DTER00134_LOCUS11566</name>
</gene>
<feature type="coiled-coil region" evidence="2">
    <location>
        <begin position="395"/>
        <end position="436"/>
    </location>
</feature>
<feature type="region of interest" description="Disordered" evidence="3">
    <location>
        <begin position="190"/>
        <end position="226"/>
    </location>
</feature>